<dbReference type="InterPro" id="IPR032042">
    <property type="entry name" value="POT1PC"/>
</dbReference>
<dbReference type="Proteomes" id="UP000077315">
    <property type="component" value="Unassembled WGS sequence"/>
</dbReference>
<dbReference type="Pfam" id="PF02765">
    <property type="entry name" value="POT1"/>
    <property type="match status" value="1"/>
</dbReference>
<feature type="region of interest" description="Disordered" evidence="9">
    <location>
        <begin position="315"/>
        <end position="337"/>
    </location>
</feature>
<organism evidence="12 13">
    <name type="scientific">Phycomyces blakesleeanus (strain ATCC 8743b / DSM 1359 / FGSC 10004 / NBRC 33097 / NRRL 1555)</name>
    <dbReference type="NCBI Taxonomy" id="763407"/>
    <lineage>
        <taxon>Eukaryota</taxon>
        <taxon>Fungi</taxon>
        <taxon>Fungi incertae sedis</taxon>
        <taxon>Mucoromycota</taxon>
        <taxon>Mucoromycotina</taxon>
        <taxon>Mucoromycetes</taxon>
        <taxon>Mucorales</taxon>
        <taxon>Phycomycetaceae</taxon>
        <taxon>Phycomyces</taxon>
    </lineage>
</organism>
<dbReference type="AlphaFoldDB" id="A0A167LV55"/>
<comment type="subcellular location">
    <subcellularLocation>
        <location evidence="2">Chromosome</location>
        <location evidence="2">Telomere</location>
    </subcellularLocation>
    <subcellularLocation>
        <location evidence="1">Nucleus</location>
    </subcellularLocation>
</comment>
<dbReference type="GO" id="GO:0000783">
    <property type="term" value="C:nuclear telomere cap complex"/>
    <property type="evidence" value="ECO:0007669"/>
    <property type="project" value="TreeGrafter"/>
</dbReference>
<keyword evidence="6" id="KW-0779">Telomere</keyword>
<evidence type="ECO:0000256" key="5">
    <source>
        <dbReference type="ARBA" id="ARBA00022454"/>
    </source>
</evidence>
<dbReference type="PANTHER" id="PTHR14513:SF0">
    <property type="entry name" value="PROTECTION OF TELOMERES PROTEIN 1"/>
    <property type="match status" value="1"/>
</dbReference>
<feature type="domain" description="Telomeric single stranded DNA binding POT1/Cdc13" evidence="10">
    <location>
        <begin position="25"/>
        <end position="123"/>
    </location>
</feature>
<dbReference type="GO" id="GO:0032210">
    <property type="term" value="P:regulation of telomere maintenance via telomerase"/>
    <property type="evidence" value="ECO:0007669"/>
    <property type="project" value="TreeGrafter"/>
</dbReference>
<dbReference type="GO" id="GO:0016233">
    <property type="term" value="P:telomere capping"/>
    <property type="evidence" value="ECO:0007669"/>
    <property type="project" value="TreeGrafter"/>
</dbReference>
<dbReference type="GeneID" id="28999482"/>
<evidence type="ECO:0000256" key="8">
    <source>
        <dbReference type="ARBA" id="ARBA00023242"/>
    </source>
</evidence>
<dbReference type="Gene3D" id="2.40.50.140">
    <property type="entry name" value="Nucleic acid-binding proteins"/>
    <property type="match status" value="2"/>
</dbReference>
<evidence type="ECO:0000256" key="4">
    <source>
        <dbReference type="ARBA" id="ARBA00015253"/>
    </source>
</evidence>
<keyword evidence="7" id="KW-0238">DNA-binding</keyword>
<dbReference type="SUPFAM" id="SSF50249">
    <property type="entry name" value="Nucleic acid-binding proteins"/>
    <property type="match status" value="1"/>
</dbReference>
<dbReference type="OrthoDB" id="2186770at2759"/>
<evidence type="ECO:0000259" key="11">
    <source>
        <dbReference type="Pfam" id="PF16686"/>
    </source>
</evidence>
<keyword evidence="5" id="KW-0158">Chromosome</keyword>
<dbReference type="GO" id="GO:0010521">
    <property type="term" value="F:telomerase inhibitor activity"/>
    <property type="evidence" value="ECO:0007669"/>
    <property type="project" value="TreeGrafter"/>
</dbReference>
<gene>
    <name evidence="12" type="ORF">PHYBLDRAFT_182151</name>
</gene>
<dbReference type="EMBL" id="KV440986">
    <property type="protein sequence ID" value="OAD71158.1"/>
    <property type="molecule type" value="Genomic_DNA"/>
</dbReference>
<evidence type="ECO:0000256" key="2">
    <source>
        <dbReference type="ARBA" id="ARBA00004574"/>
    </source>
</evidence>
<evidence type="ECO:0000256" key="6">
    <source>
        <dbReference type="ARBA" id="ARBA00022895"/>
    </source>
</evidence>
<keyword evidence="8" id="KW-0539">Nucleus</keyword>
<dbReference type="RefSeq" id="XP_018289198.1">
    <property type="nucleotide sequence ID" value="XM_018438576.1"/>
</dbReference>
<evidence type="ECO:0000313" key="13">
    <source>
        <dbReference type="Proteomes" id="UP000077315"/>
    </source>
</evidence>
<evidence type="ECO:0000256" key="3">
    <source>
        <dbReference type="ARBA" id="ARBA00008442"/>
    </source>
</evidence>
<dbReference type="PANTHER" id="PTHR14513">
    <property type="entry name" value="PROTECTION OF TELOMERES 1"/>
    <property type="match status" value="1"/>
</dbReference>
<dbReference type="GO" id="GO:0098505">
    <property type="term" value="F:G-rich strand telomeric DNA binding"/>
    <property type="evidence" value="ECO:0007669"/>
    <property type="project" value="TreeGrafter"/>
</dbReference>
<dbReference type="VEuPathDB" id="FungiDB:PHYBLDRAFT_182151"/>
<proteinExistence type="inferred from homology"/>
<comment type="similarity">
    <text evidence="3">Belongs to the telombin family.</text>
</comment>
<dbReference type="Pfam" id="PF16686">
    <property type="entry name" value="POT1PC"/>
    <property type="match status" value="1"/>
</dbReference>
<dbReference type="InterPro" id="IPR028389">
    <property type="entry name" value="POT1"/>
</dbReference>
<name>A0A167LV55_PHYB8</name>
<reference evidence="13" key="1">
    <citation type="submission" date="2015-06" db="EMBL/GenBank/DDBJ databases">
        <title>Expansion of signal transduction pathways in fungi by whole-genome duplication.</title>
        <authorList>
            <consortium name="DOE Joint Genome Institute"/>
            <person name="Corrochano L.M."/>
            <person name="Kuo A."/>
            <person name="Marcet-Houben M."/>
            <person name="Polaino S."/>
            <person name="Salamov A."/>
            <person name="Villalobos J.M."/>
            <person name="Alvarez M.I."/>
            <person name="Avalos J."/>
            <person name="Benito E.P."/>
            <person name="Benoit I."/>
            <person name="Burger G."/>
            <person name="Camino L.P."/>
            <person name="Canovas D."/>
            <person name="Cerda-Olmedo E."/>
            <person name="Cheng J.-F."/>
            <person name="Dominguez A."/>
            <person name="Elias M."/>
            <person name="Eslava A.P."/>
            <person name="Glaser F."/>
            <person name="Grimwood J."/>
            <person name="Gutierrez G."/>
            <person name="Heitman J."/>
            <person name="Henrissat B."/>
            <person name="Iturriaga E.A."/>
            <person name="Lang B.F."/>
            <person name="Lavin J.L."/>
            <person name="Lee S."/>
            <person name="Li W."/>
            <person name="Lindquist E."/>
            <person name="Lopez-Garcia S."/>
            <person name="Luque E.M."/>
            <person name="Marcos A.T."/>
            <person name="Martin J."/>
            <person name="McCluskey K."/>
            <person name="Medina H.R."/>
            <person name="Miralles-Duran A."/>
            <person name="Miyazaki A."/>
            <person name="Munoz-Torres E."/>
            <person name="Oguiza J.A."/>
            <person name="Ohm R."/>
            <person name="Olmedo M."/>
            <person name="Orejas M."/>
            <person name="Ortiz-Castellanos L."/>
            <person name="Pisabarro A.G."/>
            <person name="Rodriguez-Romero J."/>
            <person name="Ruiz-Herrera J."/>
            <person name="Ruiz-Vazquez R."/>
            <person name="Sanz C."/>
            <person name="Schackwitz W."/>
            <person name="Schmutz J."/>
            <person name="Shahriari M."/>
            <person name="Shelest E."/>
            <person name="Silva-Franco F."/>
            <person name="Soanes D."/>
            <person name="Syed K."/>
            <person name="Tagua V.G."/>
            <person name="Talbot N.J."/>
            <person name="Thon M."/>
            <person name="De vries R.P."/>
            <person name="Wiebenga A."/>
            <person name="Yadav J.S."/>
            <person name="Braun E.L."/>
            <person name="Baker S."/>
            <person name="Garre V."/>
            <person name="Horwitz B."/>
            <person name="Torres-Martinez S."/>
            <person name="Idnurm A."/>
            <person name="Herrera-Estrella A."/>
            <person name="Gabaldon T."/>
            <person name="Grigoriev I.V."/>
        </authorList>
    </citation>
    <scope>NUCLEOTIDE SEQUENCE [LARGE SCALE GENOMIC DNA]</scope>
    <source>
        <strain evidence="13">NRRL 1555(-)</strain>
    </source>
</reference>
<evidence type="ECO:0000256" key="9">
    <source>
        <dbReference type="SAM" id="MobiDB-lite"/>
    </source>
</evidence>
<feature type="domain" description="Protection of telomeres protein 1 ssDNA-binding" evidence="11">
    <location>
        <begin position="245"/>
        <end position="320"/>
    </location>
</feature>
<dbReference type="InterPro" id="IPR011564">
    <property type="entry name" value="Telomer_end-bd_POT1/Cdc13"/>
</dbReference>
<evidence type="ECO:0000256" key="1">
    <source>
        <dbReference type="ARBA" id="ARBA00004123"/>
    </source>
</evidence>
<dbReference type="FunCoup" id="A0A167LV55">
    <property type="interactions" value="147"/>
</dbReference>
<dbReference type="InterPro" id="IPR012340">
    <property type="entry name" value="NA-bd_OB-fold"/>
</dbReference>
<dbReference type="InParanoid" id="A0A167LV55"/>
<evidence type="ECO:0000256" key="7">
    <source>
        <dbReference type="ARBA" id="ARBA00023125"/>
    </source>
</evidence>
<dbReference type="STRING" id="763407.A0A167LV55"/>
<sequence length="517" mass="57946">MSEGINTEFTSEIKELGVIPIAEQVLARNQEVCGVISNIRDIIVPHTQRRDSSRFFTIVDPSTGTLGGRKIQSFHSQKECLPMGQVGDILICRGLTLSDFQGEVRGVLSARYFSASWTTLSIHDLKPIPEVVTDFIASPKNMAIAKVLQKWYKQTGCPLPPTPGDGSREKSVEKSKNELTYFRGKPFLTTAQIGEGLFAYCNFIGVYLGCRYANVSMTLSLTDFTVNPHTGGATKPSYGVSPDVILLCTLWDEHAENCPKLERGDYIMILNGRRKINSHGVLEISIHGDVLSPVYIQKVIKLSPDDERLDDIKARSNSANEHSKNVADPKNTGEKPSNLLYTESIELKEARSVITSPIILPLTTFLQMQTDGVAGKLYNIRGCVTDFRALDPAEWFLRWCLKCEKYSARFLKTCKSCKNPLSDLKYRFCLFLEDARGDQLYIFCIGSNIYNLFPGLPPSLALESVEMAEQLYARMLKLCPKKDDAKTYLDFRVKCIQGSGPRNLAKYALKDTKFYFE</sequence>
<keyword evidence="13" id="KW-1185">Reference proteome</keyword>
<accession>A0A167LV55</accession>
<evidence type="ECO:0000313" key="12">
    <source>
        <dbReference type="EMBL" id="OAD71158.1"/>
    </source>
</evidence>
<evidence type="ECO:0000259" key="10">
    <source>
        <dbReference type="Pfam" id="PF02765"/>
    </source>
</evidence>
<protein>
    <recommendedName>
        <fullName evidence="4">Protection of telomeres protein 1</fullName>
    </recommendedName>
</protein>
<feature type="compositionally biased region" description="Basic and acidic residues" evidence="9">
    <location>
        <begin position="321"/>
        <end position="333"/>
    </location>
</feature>